<organism evidence="10 11">
    <name type="scientific">Nepenthes gracilis</name>
    <name type="common">Slender pitcher plant</name>
    <dbReference type="NCBI Taxonomy" id="150966"/>
    <lineage>
        <taxon>Eukaryota</taxon>
        <taxon>Viridiplantae</taxon>
        <taxon>Streptophyta</taxon>
        <taxon>Embryophyta</taxon>
        <taxon>Tracheophyta</taxon>
        <taxon>Spermatophyta</taxon>
        <taxon>Magnoliopsida</taxon>
        <taxon>eudicotyledons</taxon>
        <taxon>Gunneridae</taxon>
        <taxon>Pentapetalae</taxon>
        <taxon>Caryophyllales</taxon>
        <taxon>Nepenthaceae</taxon>
        <taxon>Nepenthes</taxon>
    </lineage>
</organism>
<accession>A0AAD3TFV6</accession>
<evidence type="ECO:0000256" key="8">
    <source>
        <dbReference type="SAM" id="MobiDB-lite"/>
    </source>
</evidence>
<dbReference type="FunFam" id="2.20.28.10:FF:000009">
    <property type="entry name" value="RING finger and CHY zinc finger domain-containing protein 1"/>
    <property type="match status" value="1"/>
</dbReference>
<evidence type="ECO:0000256" key="3">
    <source>
        <dbReference type="ARBA" id="ARBA00022723"/>
    </source>
</evidence>
<keyword evidence="6" id="KW-0862">Zinc</keyword>
<name>A0AAD3TFV6_NEPGR</name>
<dbReference type="GO" id="GO:0008270">
    <property type="term" value="F:zinc ion binding"/>
    <property type="evidence" value="ECO:0007669"/>
    <property type="project" value="UniProtKB-KW"/>
</dbReference>
<evidence type="ECO:0000259" key="9">
    <source>
        <dbReference type="Pfam" id="PF14599"/>
    </source>
</evidence>
<dbReference type="EMBL" id="BSYO01000034">
    <property type="protein sequence ID" value="GMH28434.1"/>
    <property type="molecule type" value="Genomic_DNA"/>
</dbReference>
<dbReference type="Gene3D" id="2.20.28.10">
    <property type="match status" value="1"/>
</dbReference>
<proteinExistence type="predicted"/>
<comment type="subcellular location">
    <subcellularLocation>
        <location evidence="1">Nucleus</location>
    </subcellularLocation>
</comment>
<evidence type="ECO:0000256" key="2">
    <source>
        <dbReference type="ARBA" id="ARBA00004906"/>
    </source>
</evidence>
<keyword evidence="4" id="KW-0863">Zinc-finger</keyword>
<dbReference type="GO" id="GO:0005634">
    <property type="term" value="C:nucleus"/>
    <property type="evidence" value="ECO:0007669"/>
    <property type="project" value="UniProtKB-SubCell"/>
</dbReference>
<dbReference type="PANTHER" id="PTHR21319:SF20">
    <property type="entry name" value="E3 UBIQUITIN-PROTEIN LIGASE MIEL1"/>
    <property type="match status" value="1"/>
</dbReference>
<dbReference type="InterPro" id="IPR039512">
    <property type="entry name" value="RCHY1_zinc-ribbon"/>
</dbReference>
<keyword evidence="5" id="KW-0833">Ubl conjugation pathway</keyword>
<comment type="caution">
    <text evidence="10">The sequence shown here is derived from an EMBL/GenBank/DDBJ whole genome shotgun (WGS) entry which is preliminary data.</text>
</comment>
<evidence type="ECO:0000256" key="6">
    <source>
        <dbReference type="ARBA" id="ARBA00022833"/>
    </source>
</evidence>
<dbReference type="Pfam" id="PF14599">
    <property type="entry name" value="zinc_ribbon_6"/>
    <property type="match status" value="1"/>
</dbReference>
<keyword evidence="11" id="KW-1185">Reference proteome</keyword>
<evidence type="ECO:0000313" key="10">
    <source>
        <dbReference type="EMBL" id="GMH28434.1"/>
    </source>
</evidence>
<evidence type="ECO:0000313" key="11">
    <source>
        <dbReference type="Proteomes" id="UP001279734"/>
    </source>
</evidence>
<sequence>MDEEIEATFMPEDYRYKKLWILCNDCNATTEVYFHIIGQKCGRCKSYNTRNIAPLLPPLKAAHPLSSSPPYGGVGTKRQPSPWHPPFPIANMAEAKRCKM</sequence>
<dbReference type="GO" id="GO:0061630">
    <property type="term" value="F:ubiquitin protein ligase activity"/>
    <property type="evidence" value="ECO:0007669"/>
    <property type="project" value="TreeGrafter"/>
</dbReference>
<evidence type="ECO:0000256" key="5">
    <source>
        <dbReference type="ARBA" id="ARBA00022786"/>
    </source>
</evidence>
<keyword evidence="3" id="KW-0479">Metal-binding</keyword>
<evidence type="ECO:0000256" key="7">
    <source>
        <dbReference type="ARBA" id="ARBA00023242"/>
    </source>
</evidence>
<dbReference type="AlphaFoldDB" id="A0AAD3TFV6"/>
<evidence type="ECO:0000256" key="1">
    <source>
        <dbReference type="ARBA" id="ARBA00004123"/>
    </source>
</evidence>
<gene>
    <name evidence="10" type="ORF">Nepgr_030277</name>
</gene>
<feature type="region of interest" description="Disordered" evidence="8">
    <location>
        <begin position="67"/>
        <end position="88"/>
    </location>
</feature>
<dbReference type="PANTHER" id="PTHR21319">
    <property type="entry name" value="RING FINGER AND CHY ZINC FINGER DOMAIN-CONTAINING PROTEIN 1"/>
    <property type="match status" value="1"/>
</dbReference>
<evidence type="ECO:0000256" key="4">
    <source>
        <dbReference type="ARBA" id="ARBA00022771"/>
    </source>
</evidence>
<keyword evidence="7" id="KW-0539">Nucleus</keyword>
<dbReference type="GO" id="GO:0016567">
    <property type="term" value="P:protein ubiquitination"/>
    <property type="evidence" value="ECO:0007669"/>
    <property type="project" value="TreeGrafter"/>
</dbReference>
<comment type="pathway">
    <text evidence="2">Protein modification; protein ubiquitination.</text>
</comment>
<dbReference type="Proteomes" id="UP001279734">
    <property type="component" value="Unassembled WGS sequence"/>
</dbReference>
<feature type="domain" description="RCHY1 zinc-ribbon" evidence="9">
    <location>
        <begin position="1"/>
        <end position="50"/>
    </location>
</feature>
<dbReference type="GO" id="GO:0006511">
    <property type="term" value="P:ubiquitin-dependent protein catabolic process"/>
    <property type="evidence" value="ECO:0007669"/>
    <property type="project" value="TreeGrafter"/>
</dbReference>
<protein>
    <recommendedName>
        <fullName evidence="9">RCHY1 zinc-ribbon domain-containing protein</fullName>
    </recommendedName>
</protein>
<reference evidence="10" key="1">
    <citation type="submission" date="2023-05" db="EMBL/GenBank/DDBJ databases">
        <title>Nepenthes gracilis genome sequencing.</title>
        <authorList>
            <person name="Fukushima K."/>
        </authorList>
    </citation>
    <scope>NUCLEOTIDE SEQUENCE</scope>
    <source>
        <strain evidence="10">SING2019-196</strain>
    </source>
</reference>